<keyword evidence="7" id="KW-1185">Reference proteome</keyword>
<evidence type="ECO:0000313" key="7">
    <source>
        <dbReference type="Proteomes" id="UP001211065"/>
    </source>
</evidence>
<evidence type="ECO:0000259" key="5">
    <source>
        <dbReference type="PROSITE" id="PS50865"/>
    </source>
</evidence>
<comment type="caution">
    <text evidence="6">The sequence shown here is derived from an EMBL/GenBank/DDBJ whole genome shotgun (WGS) entry which is preliminary data.</text>
</comment>
<dbReference type="Pfam" id="PF01753">
    <property type="entry name" value="zf-MYND"/>
    <property type="match status" value="1"/>
</dbReference>
<evidence type="ECO:0000256" key="4">
    <source>
        <dbReference type="PROSITE-ProRule" id="PRU00134"/>
    </source>
</evidence>
<keyword evidence="2 4" id="KW-0863">Zinc-finger</keyword>
<evidence type="ECO:0000256" key="1">
    <source>
        <dbReference type="ARBA" id="ARBA00022723"/>
    </source>
</evidence>
<dbReference type="Gene3D" id="6.10.140.2220">
    <property type="match status" value="1"/>
</dbReference>
<dbReference type="GO" id="GO:0008270">
    <property type="term" value="F:zinc ion binding"/>
    <property type="evidence" value="ECO:0007669"/>
    <property type="project" value="UniProtKB-KW"/>
</dbReference>
<accession>A0AAD5U816</accession>
<gene>
    <name evidence="6" type="primary">ZMYND10</name>
    <name evidence="6" type="ORF">HK099_001366</name>
</gene>
<evidence type="ECO:0000256" key="2">
    <source>
        <dbReference type="ARBA" id="ARBA00022771"/>
    </source>
</evidence>
<name>A0AAD5U816_9FUNG</name>
<dbReference type="InterPro" id="IPR052298">
    <property type="entry name" value="ZMYND10"/>
</dbReference>
<feature type="domain" description="MYND-type" evidence="5">
    <location>
        <begin position="407"/>
        <end position="443"/>
    </location>
</feature>
<dbReference type="PANTHER" id="PTHR13244:SF7">
    <property type="entry name" value="ZINC FINGER MYND DOMAIN-CONTAINING PROTEIN 10"/>
    <property type="match status" value="1"/>
</dbReference>
<sequence length="452" mass="52820">MKITDHIETTANLLSQQGIRKLVNEVSNVNLRDIGGQFWMDQHQILSKLNIQAHLQVQTESKEIAYEELLNQNKIVNVLHHLLSIEVWKNKIYPNFSSDTTFKEKNEFKLYFLLYHEATAINLLELLLYHPKGLNSLGENILDLIDYCNKKLRILNAWDEDVVSRFEKLDFQKSEVSKMDLKKNRSELEFSISINSLSIFRYLTENILNLSLTCQTRIINEYDFISHLVFLIEKAPWLKTKVEKNAKVFEKFDNGVWKMVDKEELFLIGKVEAQVWLSLYNLLIEPECQKKYNYNTKNHEIVLRLRTYMSEDLLNQLPILEGLYRFLEQLSMMDPPVQEFGDSKVLIQQIPDLTLSILEGADFKEISHHQKTIFECESAAAKEKFTEGLANIYNIDDLETFLEDPKCAKCGQLATQRCSRCKLEWYCSRPCQVKSWGNHKETCSIIVGDVEK</sequence>
<dbReference type="PANTHER" id="PTHR13244">
    <property type="entry name" value="ZINC FINGER MYND DOMAIN CONTAINING PROTEIN 10"/>
    <property type="match status" value="1"/>
</dbReference>
<evidence type="ECO:0000256" key="3">
    <source>
        <dbReference type="ARBA" id="ARBA00022833"/>
    </source>
</evidence>
<keyword evidence="3" id="KW-0862">Zinc</keyword>
<reference evidence="6" key="1">
    <citation type="submission" date="2020-05" db="EMBL/GenBank/DDBJ databases">
        <title>Phylogenomic resolution of chytrid fungi.</title>
        <authorList>
            <person name="Stajich J.E."/>
            <person name="Amses K."/>
            <person name="Simmons R."/>
            <person name="Seto K."/>
            <person name="Myers J."/>
            <person name="Bonds A."/>
            <person name="Quandt C.A."/>
            <person name="Barry K."/>
            <person name="Liu P."/>
            <person name="Grigoriev I."/>
            <person name="Longcore J.E."/>
            <person name="James T.Y."/>
        </authorList>
    </citation>
    <scope>NUCLEOTIDE SEQUENCE</scope>
    <source>
        <strain evidence="6">JEL0476</strain>
    </source>
</reference>
<evidence type="ECO:0000313" key="6">
    <source>
        <dbReference type="EMBL" id="KAJ3223231.1"/>
    </source>
</evidence>
<dbReference type="AlphaFoldDB" id="A0AAD5U816"/>
<dbReference type="InterPro" id="IPR002893">
    <property type="entry name" value="Znf_MYND"/>
</dbReference>
<protein>
    <submittedName>
        <fullName evidence="6">Zinc finger MYND domain-containing protein 10</fullName>
    </submittedName>
</protein>
<dbReference type="PROSITE" id="PS50865">
    <property type="entry name" value="ZF_MYND_2"/>
    <property type="match status" value="1"/>
</dbReference>
<keyword evidence="1" id="KW-0479">Metal-binding</keyword>
<dbReference type="Proteomes" id="UP001211065">
    <property type="component" value="Unassembled WGS sequence"/>
</dbReference>
<organism evidence="6 7">
    <name type="scientific">Clydaea vesicula</name>
    <dbReference type="NCBI Taxonomy" id="447962"/>
    <lineage>
        <taxon>Eukaryota</taxon>
        <taxon>Fungi</taxon>
        <taxon>Fungi incertae sedis</taxon>
        <taxon>Chytridiomycota</taxon>
        <taxon>Chytridiomycota incertae sedis</taxon>
        <taxon>Chytridiomycetes</taxon>
        <taxon>Lobulomycetales</taxon>
        <taxon>Lobulomycetaceae</taxon>
        <taxon>Clydaea</taxon>
    </lineage>
</organism>
<dbReference type="EMBL" id="JADGJW010000138">
    <property type="protein sequence ID" value="KAJ3223231.1"/>
    <property type="molecule type" value="Genomic_DNA"/>
</dbReference>
<dbReference type="GO" id="GO:0005737">
    <property type="term" value="C:cytoplasm"/>
    <property type="evidence" value="ECO:0007669"/>
    <property type="project" value="TreeGrafter"/>
</dbReference>
<proteinExistence type="predicted"/>
<dbReference type="SUPFAM" id="SSF144232">
    <property type="entry name" value="HIT/MYND zinc finger-like"/>
    <property type="match status" value="1"/>
</dbReference>
<dbReference type="PROSITE" id="PS01360">
    <property type="entry name" value="ZF_MYND_1"/>
    <property type="match status" value="1"/>
</dbReference>